<keyword evidence="3" id="KW-1185">Reference proteome</keyword>
<keyword evidence="1" id="KW-0812">Transmembrane</keyword>
<name>A0ABR7NKC7_9FIRM</name>
<keyword evidence="1" id="KW-0472">Membrane</keyword>
<dbReference type="Proteomes" id="UP000658131">
    <property type="component" value="Unassembled WGS sequence"/>
</dbReference>
<dbReference type="Pfam" id="PF04977">
    <property type="entry name" value="DivIC"/>
    <property type="match status" value="1"/>
</dbReference>
<organism evidence="2 3">
    <name type="scientific">Yanshouia hominis</name>
    <dbReference type="NCBI Taxonomy" id="2763673"/>
    <lineage>
        <taxon>Bacteria</taxon>
        <taxon>Bacillati</taxon>
        <taxon>Bacillota</taxon>
        <taxon>Clostridia</taxon>
        <taxon>Eubacteriales</taxon>
        <taxon>Oscillospiraceae</taxon>
        <taxon>Yanshouia</taxon>
    </lineage>
</organism>
<evidence type="ECO:0000313" key="2">
    <source>
        <dbReference type="EMBL" id="MBC8576856.1"/>
    </source>
</evidence>
<evidence type="ECO:0000313" key="3">
    <source>
        <dbReference type="Proteomes" id="UP000658131"/>
    </source>
</evidence>
<dbReference type="InterPro" id="IPR007060">
    <property type="entry name" value="FtsL/DivIC"/>
</dbReference>
<sequence length="96" mass="11179">MARKRRYRSNWIARLAVFCFAVYVTVSLIGMQVQVAAKRRELLALQQNVEQQKLVNEETQRILSGESDEEYIERIAHDKLGYAYPDEKIFIDRSGG</sequence>
<gene>
    <name evidence="2" type="ORF">H8717_10635</name>
</gene>
<keyword evidence="1" id="KW-1133">Transmembrane helix</keyword>
<accession>A0ABR7NKC7</accession>
<dbReference type="EMBL" id="JACRTB010000016">
    <property type="protein sequence ID" value="MBC8576856.1"/>
    <property type="molecule type" value="Genomic_DNA"/>
</dbReference>
<dbReference type="RefSeq" id="WP_262400334.1">
    <property type="nucleotide sequence ID" value="NZ_JACRTB010000016.1"/>
</dbReference>
<proteinExistence type="predicted"/>
<comment type="caution">
    <text evidence="2">The sequence shown here is derived from an EMBL/GenBank/DDBJ whole genome shotgun (WGS) entry which is preliminary data.</text>
</comment>
<reference evidence="2 3" key="1">
    <citation type="submission" date="2020-08" db="EMBL/GenBank/DDBJ databases">
        <title>Genome public.</title>
        <authorList>
            <person name="Liu C."/>
            <person name="Sun Q."/>
        </authorList>
    </citation>
    <scope>NUCLEOTIDE SEQUENCE [LARGE SCALE GENOMIC DNA]</scope>
    <source>
        <strain evidence="2 3">BX1</strain>
    </source>
</reference>
<evidence type="ECO:0000256" key="1">
    <source>
        <dbReference type="SAM" id="Phobius"/>
    </source>
</evidence>
<protein>
    <submittedName>
        <fullName evidence="2">Septum formation initiator family protein</fullName>
    </submittedName>
</protein>
<feature type="transmembrane region" description="Helical" evidence="1">
    <location>
        <begin position="12"/>
        <end position="31"/>
    </location>
</feature>